<evidence type="ECO:0000313" key="4">
    <source>
        <dbReference type="Proteomes" id="UP000572051"/>
    </source>
</evidence>
<dbReference type="AlphaFoldDB" id="A0A7Z0ESP9"/>
<keyword evidence="1" id="KW-0472">Membrane</keyword>
<evidence type="ECO:0000259" key="2">
    <source>
        <dbReference type="Pfam" id="PF14145"/>
    </source>
</evidence>
<evidence type="ECO:0000313" key="3">
    <source>
        <dbReference type="EMBL" id="NYJ37212.1"/>
    </source>
</evidence>
<keyword evidence="4" id="KW-1185">Reference proteome</keyword>
<keyword evidence="1" id="KW-1133">Transmembrane helix</keyword>
<feature type="transmembrane region" description="Helical" evidence="1">
    <location>
        <begin position="34"/>
        <end position="52"/>
    </location>
</feature>
<comment type="caution">
    <text evidence="3">The sequence shown here is derived from an EMBL/GenBank/DDBJ whole genome shotgun (WGS) entry which is preliminary data.</text>
</comment>
<proteinExistence type="predicted"/>
<dbReference type="Pfam" id="PF14145">
    <property type="entry name" value="YrhK"/>
    <property type="match status" value="1"/>
</dbReference>
<dbReference type="RefSeq" id="WP_179827736.1">
    <property type="nucleotide sequence ID" value="NZ_JACCFS010000001.1"/>
</dbReference>
<gene>
    <name evidence="3" type="ORF">HNR10_005093</name>
</gene>
<sequence length="101" mass="11496">MPDAREDKPIDVKIGRHELVVRQRYEAVSICNDILIGLWFVVGSVMFFSAAWSTTGTWLFLIGSVQMLVRPVIRLSRLVHVRRVRSRSGVGPASHDTSWDF</sequence>
<dbReference type="InterPro" id="IPR025424">
    <property type="entry name" value="YrhK_domain"/>
</dbReference>
<name>A0A7Z0ESP9_9ACTN</name>
<dbReference type="Proteomes" id="UP000572051">
    <property type="component" value="Unassembled WGS sequence"/>
</dbReference>
<feature type="domain" description="YrhK" evidence="2">
    <location>
        <begin position="23"/>
        <end position="77"/>
    </location>
</feature>
<protein>
    <recommendedName>
        <fullName evidence="2">YrhK domain-containing protein</fullName>
    </recommendedName>
</protein>
<reference evidence="3 4" key="1">
    <citation type="submission" date="2020-07" db="EMBL/GenBank/DDBJ databases">
        <title>Sequencing the genomes of 1000 actinobacteria strains.</title>
        <authorList>
            <person name="Klenk H.-P."/>
        </authorList>
    </citation>
    <scope>NUCLEOTIDE SEQUENCE [LARGE SCALE GENOMIC DNA]</scope>
    <source>
        <strain evidence="3 4">DSM 44442</strain>
    </source>
</reference>
<evidence type="ECO:0000256" key="1">
    <source>
        <dbReference type="SAM" id="Phobius"/>
    </source>
</evidence>
<keyword evidence="1" id="KW-0812">Transmembrane</keyword>
<dbReference type="EMBL" id="JACCFS010000001">
    <property type="protein sequence ID" value="NYJ37212.1"/>
    <property type="molecule type" value="Genomic_DNA"/>
</dbReference>
<organism evidence="3 4">
    <name type="scientific">Nocardiopsis aegyptia</name>
    <dbReference type="NCBI Taxonomy" id="220378"/>
    <lineage>
        <taxon>Bacteria</taxon>
        <taxon>Bacillati</taxon>
        <taxon>Actinomycetota</taxon>
        <taxon>Actinomycetes</taxon>
        <taxon>Streptosporangiales</taxon>
        <taxon>Nocardiopsidaceae</taxon>
        <taxon>Nocardiopsis</taxon>
    </lineage>
</organism>
<accession>A0A7Z0ESP9</accession>